<dbReference type="PANTHER" id="PTHR24242">
    <property type="entry name" value="G-PROTEIN COUPLED RECEPTOR"/>
    <property type="match status" value="1"/>
</dbReference>
<dbReference type="PRINTS" id="PR00245">
    <property type="entry name" value="OLFACTORYR"/>
</dbReference>
<dbReference type="InterPro" id="IPR000725">
    <property type="entry name" value="Olfact_rcpt"/>
</dbReference>
<dbReference type="GO" id="GO:0004930">
    <property type="term" value="F:G protein-coupled receptor activity"/>
    <property type="evidence" value="ECO:0007669"/>
    <property type="project" value="UniProtKB-KW"/>
</dbReference>
<feature type="transmembrane region" description="Helical" evidence="14">
    <location>
        <begin position="151"/>
        <end position="168"/>
    </location>
</feature>
<evidence type="ECO:0000256" key="12">
    <source>
        <dbReference type="ARBA" id="ARBA00023224"/>
    </source>
</evidence>
<keyword evidence="5 14" id="KW-0552">Olfaction</keyword>
<dbReference type="Pfam" id="PF13853">
    <property type="entry name" value="7tm_4"/>
    <property type="match status" value="1"/>
</dbReference>
<evidence type="ECO:0000256" key="11">
    <source>
        <dbReference type="ARBA" id="ARBA00023180"/>
    </source>
</evidence>
<protein>
    <recommendedName>
        <fullName evidence="14">Olfactory receptor</fullName>
    </recommendedName>
</protein>
<accession>A0A8D0BHB4</accession>
<keyword evidence="2 14" id="KW-1003">Cell membrane</keyword>
<dbReference type="InterPro" id="IPR017452">
    <property type="entry name" value="GPCR_Rhodpsn_7TM"/>
</dbReference>
<feature type="transmembrane region" description="Helical" evidence="14">
    <location>
        <begin position="216"/>
        <end position="236"/>
    </location>
</feature>
<evidence type="ECO:0000256" key="9">
    <source>
        <dbReference type="ARBA" id="ARBA00023157"/>
    </source>
</evidence>
<keyword evidence="6 14" id="KW-1133">Transmembrane helix</keyword>
<reference evidence="16" key="2">
    <citation type="submission" date="2025-09" db="UniProtKB">
        <authorList>
            <consortium name="Ensembl"/>
        </authorList>
    </citation>
    <scope>IDENTIFICATION</scope>
</reference>
<evidence type="ECO:0000256" key="6">
    <source>
        <dbReference type="ARBA" id="ARBA00022989"/>
    </source>
</evidence>
<dbReference type="FunFam" id="1.20.1070.10:FF:000010">
    <property type="entry name" value="Olfactory receptor"/>
    <property type="match status" value="1"/>
</dbReference>
<feature type="transmembrane region" description="Helical" evidence="14">
    <location>
        <begin position="69"/>
        <end position="88"/>
    </location>
</feature>
<keyword evidence="7 13" id="KW-0297">G-protein coupled receptor</keyword>
<evidence type="ECO:0000256" key="13">
    <source>
        <dbReference type="RuleBase" id="RU000688"/>
    </source>
</evidence>
<dbReference type="PRINTS" id="PR00237">
    <property type="entry name" value="GPCRRHODOPSN"/>
</dbReference>
<sequence>KKLTPVFSRALLPTMNGSNFVLEFILLGFPFSRLFQIFLSAVVFIFYTIVLLGNVFIMLTDTHLTHLPMYILLGNFSWLEMCYVTATIPRMLYDLSFPGEIISFNVCFLQFYVFFSLGNTECFFLSAMAFDRYSAICHPLHYPKIMSQHSCYALVVACWIFGFLWYIIPVVLISRLSFCGPNAIDHFVCDPGPLLALACPPLGYIPLLCHVSVSSVVLATFLFIMGSYAHVFVALVKTSSQSNCVKGFSTVTSHLAVVTLFYGSVVATYVVPNGENRAEITKMVTLFYSAVTPFLNPLIYCLRNGQVKKALVVAGYSNII</sequence>
<evidence type="ECO:0000256" key="10">
    <source>
        <dbReference type="ARBA" id="ARBA00023170"/>
    </source>
</evidence>
<dbReference type="GO" id="GO:0004984">
    <property type="term" value="F:olfactory receptor activity"/>
    <property type="evidence" value="ECO:0007669"/>
    <property type="project" value="InterPro"/>
</dbReference>
<evidence type="ECO:0000259" key="15">
    <source>
        <dbReference type="PROSITE" id="PS50262"/>
    </source>
</evidence>
<keyword evidence="3 14" id="KW-0716">Sensory transduction</keyword>
<evidence type="ECO:0000313" key="17">
    <source>
        <dbReference type="Proteomes" id="UP000694421"/>
    </source>
</evidence>
<evidence type="ECO:0000256" key="14">
    <source>
        <dbReference type="RuleBase" id="RU363047"/>
    </source>
</evidence>
<name>A0A8D0BHB4_SALMN</name>
<feature type="domain" description="G-protein coupled receptors family 1 profile" evidence="15">
    <location>
        <begin position="50"/>
        <end position="300"/>
    </location>
</feature>
<feature type="transmembrane region" description="Helical" evidence="14">
    <location>
        <begin position="248"/>
        <end position="271"/>
    </location>
</feature>
<dbReference type="InterPro" id="IPR050939">
    <property type="entry name" value="Olfactory_GPCR1"/>
</dbReference>
<evidence type="ECO:0000256" key="7">
    <source>
        <dbReference type="ARBA" id="ARBA00023040"/>
    </source>
</evidence>
<keyword evidence="12 13" id="KW-0807">Transducer</keyword>
<keyword evidence="17" id="KW-1185">Reference proteome</keyword>
<dbReference type="Gene3D" id="1.20.1070.10">
    <property type="entry name" value="Rhodopsin 7-helix transmembrane proteins"/>
    <property type="match status" value="1"/>
</dbReference>
<organism evidence="16 17">
    <name type="scientific">Salvator merianae</name>
    <name type="common">Argentine black and white tegu</name>
    <name type="synonym">Tupinambis merianae</name>
    <dbReference type="NCBI Taxonomy" id="96440"/>
    <lineage>
        <taxon>Eukaryota</taxon>
        <taxon>Metazoa</taxon>
        <taxon>Chordata</taxon>
        <taxon>Craniata</taxon>
        <taxon>Vertebrata</taxon>
        <taxon>Euteleostomi</taxon>
        <taxon>Lepidosauria</taxon>
        <taxon>Squamata</taxon>
        <taxon>Bifurcata</taxon>
        <taxon>Unidentata</taxon>
        <taxon>Episquamata</taxon>
        <taxon>Laterata</taxon>
        <taxon>Teiioidea</taxon>
        <taxon>Teiidae</taxon>
        <taxon>Salvator</taxon>
    </lineage>
</organism>
<evidence type="ECO:0000313" key="16">
    <source>
        <dbReference type="Ensembl" id="ENSSMRP00000008243.1"/>
    </source>
</evidence>
<dbReference type="GeneTree" id="ENSGT00940000162891"/>
<evidence type="ECO:0000256" key="2">
    <source>
        <dbReference type="ARBA" id="ARBA00022475"/>
    </source>
</evidence>
<comment type="subcellular location">
    <subcellularLocation>
        <location evidence="1 14">Cell membrane</location>
        <topology evidence="1 14">Multi-pass membrane protein</topology>
    </subcellularLocation>
</comment>
<dbReference type="OMA" id="MYIGHTE"/>
<evidence type="ECO:0000256" key="4">
    <source>
        <dbReference type="ARBA" id="ARBA00022692"/>
    </source>
</evidence>
<dbReference type="PROSITE" id="PS50262">
    <property type="entry name" value="G_PROTEIN_RECEP_F1_2"/>
    <property type="match status" value="1"/>
</dbReference>
<keyword evidence="10 13" id="KW-0675">Receptor</keyword>
<evidence type="ECO:0000256" key="1">
    <source>
        <dbReference type="ARBA" id="ARBA00004651"/>
    </source>
</evidence>
<evidence type="ECO:0000256" key="8">
    <source>
        <dbReference type="ARBA" id="ARBA00023136"/>
    </source>
</evidence>
<dbReference type="Ensembl" id="ENSSMRT00000009621.1">
    <property type="protein sequence ID" value="ENSSMRP00000008243.1"/>
    <property type="gene ID" value="ENSSMRG00000006602.1"/>
</dbReference>
<dbReference type="AlphaFoldDB" id="A0A8D0BHB4"/>
<dbReference type="InterPro" id="IPR000276">
    <property type="entry name" value="GPCR_Rhodpsn"/>
</dbReference>
<feature type="transmembrane region" description="Helical" evidence="14">
    <location>
        <begin position="37"/>
        <end position="57"/>
    </location>
</feature>
<feature type="transmembrane region" description="Helical" evidence="14">
    <location>
        <begin position="12"/>
        <end position="31"/>
    </location>
</feature>
<dbReference type="PROSITE" id="PS00237">
    <property type="entry name" value="G_PROTEIN_RECEP_F1_1"/>
    <property type="match status" value="1"/>
</dbReference>
<keyword evidence="4 13" id="KW-0812">Transmembrane</keyword>
<dbReference type="Proteomes" id="UP000694421">
    <property type="component" value="Unplaced"/>
</dbReference>
<comment type="similarity">
    <text evidence="13">Belongs to the G-protein coupled receptor 1 family.</text>
</comment>
<evidence type="ECO:0000256" key="3">
    <source>
        <dbReference type="ARBA" id="ARBA00022606"/>
    </source>
</evidence>
<feature type="transmembrane region" description="Helical" evidence="14">
    <location>
        <begin position="108"/>
        <end position="130"/>
    </location>
</feature>
<reference evidence="16" key="1">
    <citation type="submission" date="2025-08" db="UniProtKB">
        <authorList>
            <consortium name="Ensembl"/>
        </authorList>
    </citation>
    <scope>IDENTIFICATION</scope>
</reference>
<keyword evidence="9" id="KW-1015">Disulfide bond</keyword>
<keyword evidence="8 14" id="KW-0472">Membrane</keyword>
<dbReference type="PANTHER" id="PTHR24242:SF227">
    <property type="entry name" value="OLFACTORY RECEPTOR"/>
    <property type="match status" value="1"/>
</dbReference>
<evidence type="ECO:0000256" key="5">
    <source>
        <dbReference type="ARBA" id="ARBA00022725"/>
    </source>
</evidence>
<proteinExistence type="inferred from homology"/>
<feature type="transmembrane region" description="Helical" evidence="14">
    <location>
        <begin position="283"/>
        <end position="302"/>
    </location>
</feature>
<dbReference type="GO" id="GO:0005886">
    <property type="term" value="C:plasma membrane"/>
    <property type="evidence" value="ECO:0007669"/>
    <property type="project" value="UniProtKB-SubCell"/>
</dbReference>
<dbReference type="SUPFAM" id="SSF81321">
    <property type="entry name" value="Family A G protein-coupled receptor-like"/>
    <property type="match status" value="1"/>
</dbReference>
<keyword evidence="11" id="KW-0325">Glycoprotein</keyword>